<dbReference type="PROSITE" id="PS00463">
    <property type="entry name" value="ZN2_CY6_FUNGAL_1"/>
    <property type="match status" value="1"/>
</dbReference>
<dbReference type="InterPro" id="IPR007219">
    <property type="entry name" value="XnlR_reg_dom"/>
</dbReference>
<evidence type="ECO:0000256" key="1">
    <source>
        <dbReference type="ARBA" id="ARBA00022723"/>
    </source>
</evidence>
<name>A0AAF0YE71_9TREE</name>
<dbReference type="CDD" id="cd00067">
    <property type="entry name" value="GAL4"/>
    <property type="match status" value="1"/>
</dbReference>
<evidence type="ECO:0000313" key="5">
    <source>
        <dbReference type="EMBL" id="WOO83196.1"/>
    </source>
</evidence>
<keyword evidence="1" id="KW-0479">Metal-binding</keyword>
<dbReference type="InterPro" id="IPR052780">
    <property type="entry name" value="AAA_Catabolism_Regulators"/>
</dbReference>
<evidence type="ECO:0000313" key="6">
    <source>
        <dbReference type="Proteomes" id="UP000827549"/>
    </source>
</evidence>
<dbReference type="GO" id="GO:0008270">
    <property type="term" value="F:zinc ion binding"/>
    <property type="evidence" value="ECO:0007669"/>
    <property type="project" value="InterPro"/>
</dbReference>
<dbReference type="GO" id="GO:0003677">
    <property type="term" value="F:DNA binding"/>
    <property type="evidence" value="ECO:0007669"/>
    <property type="project" value="InterPro"/>
</dbReference>
<dbReference type="RefSeq" id="XP_062629222.1">
    <property type="nucleotide sequence ID" value="XM_062773238.1"/>
</dbReference>
<sequence length="884" mass="97251">MSGDDSRPAKKPKRTYRACYPCRSRKLKCSFGDPNMPWDGPCERCLREQRECLRAKATFVKDAVPRKSDLAEGTVFTSSTGIAAVVDQRRSVPPSGGSLMFPGPPGQLSRPSMGQLHQMQHGRYGPRPHAGSFSDPDVTPDVAEGSGSRANGASGSGRGSVGSLRGGELEADPPVLRDDKGAHSSDEEEDDDAGDNALVSSNLQNPSDALKLLASASSLQYQSLREASASRLKEQQQKTAAQQQQAKRGNNAATWLSWAPIEQGCLTVQDARALFSFFELSMAPLYPIIHPMLFEASYLETLVKQESILLGSILVIAARYSNVLANDRGAHVHERLSQWVRFQLLGVMDGDPALRSISTVEALLLLSEWPMVPMSKPEDTHFGDDNALDEAVLLRPSLRYDAYAWTNIGWAVRLAQELGIHDAVHLQRMMGTVGKSWKQHRMLKTWVYCYNAERHIAVRQGRNTVLQEAMTTQWWESVSDLVGHDNRGPRGSSDVHTSDVFILSCIAQLMGTIQDHLYPNKEVTRALLRTGAWEPFLRSFRLEIRYSKRSVQYKLRDGSIDSALLQIELDYVVLYANAIALRALQGKLRRRRQVNDVHYSNPSLLNMVEGPWIMEALTAARSIIDVTLNVLEHRQILRYCPSRIFQYILFATTFLYKALASGMVEYGEQSMAVTLDKVVSALNSAAIDEAHFLRGFASLLKRLGKHWQSASANSPSILNRGPASLHPPEQPGPMGASPEQHVAPEERVPASNAPNPPAQRPDSILPSLAHMINSRDIDPSIAGLPQFHFDILQPSAAASGPGDLASGGGAGALAFNTDNIVTHPPEDFNWNFNPTSQMPAAASEQDLLFQSIWDHTQQDSNTTTANLYATLLGDVLIPMDQEGA</sequence>
<proteinExistence type="predicted"/>
<feature type="region of interest" description="Disordered" evidence="3">
    <location>
        <begin position="87"/>
        <end position="202"/>
    </location>
</feature>
<dbReference type="SMART" id="SM00906">
    <property type="entry name" value="Fungal_trans"/>
    <property type="match status" value="1"/>
</dbReference>
<dbReference type="PANTHER" id="PTHR31644">
    <property type="entry name" value="TRANSCRIPTIONAL ACTIVATOR ARO80-RELATED"/>
    <property type="match status" value="1"/>
</dbReference>
<dbReference type="GO" id="GO:0006351">
    <property type="term" value="P:DNA-templated transcription"/>
    <property type="evidence" value="ECO:0007669"/>
    <property type="project" value="InterPro"/>
</dbReference>
<feature type="domain" description="Zn(2)-C6 fungal-type" evidence="4">
    <location>
        <begin position="18"/>
        <end position="52"/>
    </location>
</feature>
<keyword evidence="6" id="KW-1185">Reference proteome</keyword>
<dbReference type="GeneID" id="87809895"/>
<dbReference type="GO" id="GO:0005634">
    <property type="term" value="C:nucleus"/>
    <property type="evidence" value="ECO:0007669"/>
    <property type="project" value="TreeGrafter"/>
</dbReference>
<dbReference type="GO" id="GO:0045944">
    <property type="term" value="P:positive regulation of transcription by RNA polymerase II"/>
    <property type="evidence" value="ECO:0007669"/>
    <property type="project" value="TreeGrafter"/>
</dbReference>
<dbReference type="PROSITE" id="PS50048">
    <property type="entry name" value="ZN2_CY6_FUNGAL_2"/>
    <property type="match status" value="1"/>
</dbReference>
<feature type="region of interest" description="Disordered" evidence="3">
    <location>
        <begin position="713"/>
        <end position="764"/>
    </location>
</feature>
<protein>
    <submittedName>
        <fullName evidence="5">Transcriptional activator ARO80</fullName>
    </submittedName>
</protein>
<dbReference type="GO" id="GO:0009074">
    <property type="term" value="P:aromatic amino acid family catabolic process"/>
    <property type="evidence" value="ECO:0007669"/>
    <property type="project" value="TreeGrafter"/>
</dbReference>
<feature type="compositionally biased region" description="Polar residues" evidence="3">
    <location>
        <begin position="109"/>
        <end position="118"/>
    </location>
</feature>
<accession>A0AAF0YE71</accession>
<organism evidence="5 6">
    <name type="scientific">Vanrija pseudolonga</name>
    <dbReference type="NCBI Taxonomy" id="143232"/>
    <lineage>
        <taxon>Eukaryota</taxon>
        <taxon>Fungi</taxon>
        <taxon>Dikarya</taxon>
        <taxon>Basidiomycota</taxon>
        <taxon>Agaricomycotina</taxon>
        <taxon>Tremellomycetes</taxon>
        <taxon>Trichosporonales</taxon>
        <taxon>Trichosporonaceae</taxon>
        <taxon>Vanrija</taxon>
    </lineage>
</organism>
<keyword evidence="2" id="KW-0539">Nucleus</keyword>
<evidence type="ECO:0000259" key="4">
    <source>
        <dbReference type="PROSITE" id="PS50048"/>
    </source>
</evidence>
<dbReference type="InterPro" id="IPR036864">
    <property type="entry name" value="Zn2-C6_fun-type_DNA-bd_sf"/>
</dbReference>
<evidence type="ECO:0000256" key="3">
    <source>
        <dbReference type="SAM" id="MobiDB-lite"/>
    </source>
</evidence>
<dbReference type="EMBL" id="CP086718">
    <property type="protein sequence ID" value="WOO83196.1"/>
    <property type="molecule type" value="Genomic_DNA"/>
</dbReference>
<dbReference type="AlphaFoldDB" id="A0AAF0YE71"/>
<dbReference type="CDD" id="cd12148">
    <property type="entry name" value="fungal_TF_MHR"/>
    <property type="match status" value="1"/>
</dbReference>
<dbReference type="SMART" id="SM00066">
    <property type="entry name" value="GAL4"/>
    <property type="match status" value="1"/>
</dbReference>
<dbReference type="SUPFAM" id="SSF57701">
    <property type="entry name" value="Zn2/Cys6 DNA-binding domain"/>
    <property type="match status" value="1"/>
</dbReference>
<feature type="compositionally biased region" description="Basic and acidic residues" evidence="3">
    <location>
        <begin position="175"/>
        <end position="185"/>
    </location>
</feature>
<dbReference type="Gene3D" id="4.10.240.10">
    <property type="entry name" value="Zn(2)-C6 fungal-type DNA-binding domain"/>
    <property type="match status" value="1"/>
</dbReference>
<gene>
    <name evidence="5" type="primary">ARO80_2</name>
    <name evidence="5" type="ORF">LOC62_05G006719</name>
</gene>
<feature type="compositionally biased region" description="Low complexity" evidence="3">
    <location>
        <begin position="143"/>
        <end position="153"/>
    </location>
</feature>
<dbReference type="InterPro" id="IPR001138">
    <property type="entry name" value="Zn2Cys6_DnaBD"/>
</dbReference>
<dbReference type="Proteomes" id="UP000827549">
    <property type="component" value="Chromosome 5"/>
</dbReference>
<evidence type="ECO:0000256" key="2">
    <source>
        <dbReference type="ARBA" id="ARBA00023242"/>
    </source>
</evidence>
<reference evidence="5" key="1">
    <citation type="submission" date="2023-10" db="EMBL/GenBank/DDBJ databases">
        <authorList>
            <person name="Noh H."/>
        </authorList>
    </citation>
    <scope>NUCLEOTIDE SEQUENCE</scope>
    <source>
        <strain evidence="5">DUCC4014</strain>
    </source>
</reference>
<dbReference type="GO" id="GO:0000981">
    <property type="term" value="F:DNA-binding transcription factor activity, RNA polymerase II-specific"/>
    <property type="evidence" value="ECO:0007669"/>
    <property type="project" value="InterPro"/>
</dbReference>
<dbReference type="PANTHER" id="PTHR31644:SF2">
    <property type="entry name" value="TRANSCRIPTIONAL ACTIVATOR ARO80-RELATED"/>
    <property type="match status" value="1"/>
</dbReference>